<dbReference type="Gene3D" id="2.160.20.80">
    <property type="entry name" value="E3 ubiquitin-protein ligase SopA"/>
    <property type="match status" value="1"/>
</dbReference>
<gene>
    <name evidence="1" type="ORF">AV654_10400</name>
</gene>
<comment type="caution">
    <text evidence="1">The sequence shown here is derived from an EMBL/GenBank/DDBJ whole genome shotgun (WGS) entry which is preliminary data.</text>
</comment>
<dbReference type="OrthoDB" id="154708at2"/>
<dbReference type="AlphaFoldDB" id="A0A165RCQ4"/>
<evidence type="ECO:0000313" key="1">
    <source>
        <dbReference type="EMBL" id="KZE80762.1"/>
    </source>
</evidence>
<dbReference type="PANTHER" id="PTHR14136">
    <property type="entry name" value="BTB_POZ DOMAIN-CONTAINING PROTEIN KCTD9"/>
    <property type="match status" value="1"/>
</dbReference>
<dbReference type="EMBL" id="LQRA01000046">
    <property type="protein sequence ID" value="KZE80762.1"/>
    <property type="molecule type" value="Genomic_DNA"/>
</dbReference>
<organism evidence="1 2">
    <name type="scientific">Paenibacillus elgii</name>
    <dbReference type="NCBI Taxonomy" id="189691"/>
    <lineage>
        <taxon>Bacteria</taxon>
        <taxon>Bacillati</taxon>
        <taxon>Bacillota</taxon>
        <taxon>Bacilli</taxon>
        <taxon>Bacillales</taxon>
        <taxon>Paenibacillaceae</taxon>
        <taxon>Paenibacillus</taxon>
    </lineage>
</organism>
<accession>A0A165RCQ4</accession>
<dbReference type="RefSeq" id="WP_063179272.1">
    <property type="nucleotide sequence ID" value="NZ_LQRA01000046.1"/>
</dbReference>
<sequence>MRTILERLIEVFVEDVKENKRYFFIPFDTEFKVSNEYNILQFFIDSINERISLNGKTRINSFTVYKTHKVASLFSNSTNKIILLEVDKENIIREDKDLAEVKEIEFRGVTSLTNLLIENGNRLDLSGLNLRGAQLQGADLREVNLQNSDLQGANLERANLEGANLQGANLQGCNFKEANLMGADLSYSDFRRTNLSQADLRGTTWNGAALRGVELWAALIQDVDFSGAFTQGVDISRGDTRGSTKGGKI</sequence>
<evidence type="ECO:0000313" key="2">
    <source>
        <dbReference type="Proteomes" id="UP000076563"/>
    </source>
</evidence>
<reference evidence="2" key="1">
    <citation type="submission" date="2016-01" db="EMBL/GenBank/DDBJ databases">
        <title>Draft genome of Chromobacterium sp. F49.</title>
        <authorList>
            <person name="Hong K.W."/>
        </authorList>
    </citation>
    <scope>NUCLEOTIDE SEQUENCE [LARGE SCALE GENOMIC DNA]</scope>
    <source>
        <strain evidence="2">M63</strain>
    </source>
</reference>
<protein>
    <recommendedName>
        <fullName evidence="3">Pentapeptide repeat-containing protein</fullName>
    </recommendedName>
</protein>
<name>A0A165RCQ4_9BACL</name>
<dbReference type="Pfam" id="PF00805">
    <property type="entry name" value="Pentapeptide"/>
    <property type="match status" value="1"/>
</dbReference>
<evidence type="ECO:0008006" key="3">
    <source>
        <dbReference type="Google" id="ProtNLM"/>
    </source>
</evidence>
<dbReference type="SUPFAM" id="SSF141571">
    <property type="entry name" value="Pentapeptide repeat-like"/>
    <property type="match status" value="1"/>
</dbReference>
<keyword evidence="2" id="KW-1185">Reference proteome</keyword>
<dbReference type="PANTHER" id="PTHR14136:SF17">
    <property type="entry name" value="BTB_POZ DOMAIN-CONTAINING PROTEIN KCTD9"/>
    <property type="match status" value="1"/>
</dbReference>
<dbReference type="InterPro" id="IPR001646">
    <property type="entry name" value="5peptide_repeat"/>
</dbReference>
<dbReference type="InterPro" id="IPR051082">
    <property type="entry name" value="Pentapeptide-BTB/POZ_domain"/>
</dbReference>
<dbReference type="Proteomes" id="UP000076563">
    <property type="component" value="Unassembled WGS sequence"/>
</dbReference>
<proteinExistence type="predicted"/>